<feature type="region of interest" description="Disordered" evidence="1">
    <location>
        <begin position="1"/>
        <end position="118"/>
    </location>
</feature>
<evidence type="ECO:0000313" key="3">
    <source>
        <dbReference type="Proteomes" id="UP000299084"/>
    </source>
</evidence>
<organism evidence="2 3">
    <name type="scientific">Camelus dromedarius</name>
    <name type="common">Dromedary</name>
    <name type="synonym">Arabian camel</name>
    <dbReference type="NCBI Taxonomy" id="9838"/>
    <lineage>
        <taxon>Eukaryota</taxon>
        <taxon>Metazoa</taxon>
        <taxon>Chordata</taxon>
        <taxon>Craniata</taxon>
        <taxon>Vertebrata</taxon>
        <taxon>Euteleostomi</taxon>
        <taxon>Mammalia</taxon>
        <taxon>Eutheria</taxon>
        <taxon>Laurasiatheria</taxon>
        <taxon>Artiodactyla</taxon>
        <taxon>Tylopoda</taxon>
        <taxon>Camelidae</taxon>
        <taxon>Camelus</taxon>
    </lineage>
</organism>
<reference evidence="2 3" key="1">
    <citation type="journal article" date="2019" name="Mol. Ecol. Resour.">
        <title>Improving Illumina assemblies with Hi-C and long reads: an example with the North African dromedary.</title>
        <authorList>
            <person name="Elbers J.P."/>
            <person name="Rogers M.F."/>
            <person name="Perelman P.L."/>
            <person name="Proskuryakova A.A."/>
            <person name="Serdyukova N.A."/>
            <person name="Johnson W.E."/>
            <person name="Horin P."/>
            <person name="Corander J."/>
            <person name="Murphy D."/>
            <person name="Burger P.A."/>
        </authorList>
    </citation>
    <scope>NUCLEOTIDE SEQUENCE [LARGE SCALE GENOMIC DNA]</scope>
    <source>
        <strain evidence="2">Drom800</strain>
        <tissue evidence="2">Blood</tissue>
    </source>
</reference>
<comment type="caution">
    <text evidence="2">The sequence shown here is derived from an EMBL/GenBank/DDBJ whole genome shotgun (WGS) entry which is preliminary data.</text>
</comment>
<evidence type="ECO:0000313" key="2">
    <source>
        <dbReference type="EMBL" id="KAB1258873.1"/>
    </source>
</evidence>
<accession>A0A5N4CIV2</accession>
<protein>
    <submittedName>
        <fullName evidence="2">Uncharacterized protein</fullName>
    </submittedName>
</protein>
<dbReference type="Proteomes" id="UP000299084">
    <property type="component" value="Unassembled WGS sequence"/>
</dbReference>
<name>A0A5N4CIV2_CAMDR</name>
<proteinExistence type="predicted"/>
<dbReference type="AlphaFoldDB" id="A0A5N4CIV2"/>
<keyword evidence="3" id="KW-1185">Reference proteome</keyword>
<evidence type="ECO:0000256" key="1">
    <source>
        <dbReference type="SAM" id="MobiDB-lite"/>
    </source>
</evidence>
<sequence>MEPEFPISPGRVTATDQHRAQRTKHAVSLPSLGSHQSIIRHSLKCRGPSGAHAHQNQLIQKRTPYPSAAHNSPQWLTHKEDAWCASSGPPGAGAHQLISNAQGRDAGVPGTSSSGRPC</sequence>
<dbReference type="EMBL" id="JWIN03000023">
    <property type="protein sequence ID" value="KAB1258873.1"/>
    <property type="molecule type" value="Genomic_DNA"/>
</dbReference>
<gene>
    <name evidence="2" type="ORF">Cadr_000023092</name>
</gene>